<sequence length="200" mass="22807">MPRITRDSLLSHKAYLDQRNEWRQTVIPFKKLRTVLIGNNASLMFENELTVRYQLQEMIRVDKSMAADDLEHELAIYNELVPTRHCLKATLMFEFVDADVRATKRDQMLGVEHAIWMNVNHLGKRYATPNRMLGEPSGDRVSSVYFLSFQLEDADVADFIAGEPVALGIDHPAYNHSVDEISPQTQSVLIEDLKSSSQAS</sequence>
<gene>
    <name evidence="1" type="ORF">GCM10007875_27830</name>
</gene>
<name>A0ABQ5YUT6_9BURK</name>
<dbReference type="RefSeq" id="WP_284282550.1">
    <property type="nucleotide sequence ID" value="NZ_BSOJ01000038.1"/>
</dbReference>
<accession>A0ABQ5YUT6</accession>
<comment type="caution">
    <text evidence="1">The sequence shown here is derived from an EMBL/GenBank/DDBJ whole genome shotgun (WGS) entry which is preliminary data.</text>
</comment>
<dbReference type="InterPro" id="IPR021890">
    <property type="entry name" value="DUF3501"/>
</dbReference>
<organism evidence="1 2">
    <name type="scientific">Limnobacter litoralis</name>
    <dbReference type="NCBI Taxonomy" id="481366"/>
    <lineage>
        <taxon>Bacteria</taxon>
        <taxon>Pseudomonadati</taxon>
        <taxon>Pseudomonadota</taxon>
        <taxon>Betaproteobacteria</taxon>
        <taxon>Burkholderiales</taxon>
        <taxon>Burkholderiaceae</taxon>
        <taxon>Limnobacter</taxon>
    </lineage>
</organism>
<evidence type="ECO:0000313" key="2">
    <source>
        <dbReference type="Proteomes" id="UP001156664"/>
    </source>
</evidence>
<evidence type="ECO:0008006" key="3">
    <source>
        <dbReference type="Google" id="ProtNLM"/>
    </source>
</evidence>
<dbReference type="Pfam" id="PF12007">
    <property type="entry name" value="DUF3501"/>
    <property type="match status" value="1"/>
</dbReference>
<evidence type="ECO:0000313" key="1">
    <source>
        <dbReference type="EMBL" id="GLR27691.1"/>
    </source>
</evidence>
<protein>
    <recommendedName>
        <fullName evidence="3">DUF3501 family protein</fullName>
    </recommendedName>
</protein>
<reference evidence="2" key="1">
    <citation type="journal article" date="2019" name="Int. J. Syst. Evol. Microbiol.">
        <title>The Global Catalogue of Microorganisms (GCM) 10K type strain sequencing project: providing services to taxonomists for standard genome sequencing and annotation.</title>
        <authorList>
            <consortium name="The Broad Institute Genomics Platform"/>
            <consortium name="The Broad Institute Genome Sequencing Center for Infectious Disease"/>
            <person name="Wu L."/>
            <person name="Ma J."/>
        </authorList>
    </citation>
    <scope>NUCLEOTIDE SEQUENCE [LARGE SCALE GENOMIC DNA]</scope>
    <source>
        <strain evidence="2">NBRC 105857</strain>
    </source>
</reference>
<dbReference type="Proteomes" id="UP001156664">
    <property type="component" value="Unassembled WGS sequence"/>
</dbReference>
<keyword evidence="2" id="KW-1185">Reference proteome</keyword>
<proteinExistence type="predicted"/>
<dbReference type="EMBL" id="BSOJ01000038">
    <property type="protein sequence ID" value="GLR27691.1"/>
    <property type="molecule type" value="Genomic_DNA"/>
</dbReference>